<dbReference type="InterPro" id="IPR029071">
    <property type="entry name" value="Ubiquitin-like_domsf"/>
</dbReference>
<comment type="caution">
    <text evidence="21">The sequence shown here is derived from an EMBL/GenBank/DDBJ whole genome shotgun (WGS) entry which is preliminary data.</text>
</comment>
<evidence type="ECO:0000313" key="21">
    <source>
        <dbReference type="EMBL" id="KAK7580574.1"/>
    </source>
</evidence>
<dbReference type="InterPro" id="IPR000626">
    <property type="entry name" value="Ubiquitin-like_dom"/>
</dbReference>
<name>A0AAN9Y154_9HEMI</name>
<feature type="transmembrane region" description="Helical" evidence="19">
    <location>
        <begin position="565"/>
        <end position="584"/>
    </location>
</feature>
<dbReference type="InterPro" id="IPR029064">
    <property type="entry name" value="Ribosomal_eL30-like_sf"/>
</dbReference>
<dbReference type="InterPro" id="IPR004038">
    <property type="entry name" value="Ribosomal_eL8/eL30/eS12/Gad45"/>
</dbReference>
<evidence type="ECO:0000256" key="2">
    <source>
        <dbReference type="ARBA" id="ARBA00005194"/>
    </source>
</evidence>
<dbReference type="FunFam" id="3.10.20.90:FF:000131">
    <property type="entry name" value="trans-2,3-enoyl-CoA reductase-like"/>
    <property type="match status" value="1"/>
</dbReference>
<keyword evidence="10" id="KW-0521">NADP</keyword>
<keyword evidence="13" id="KW-0443">Lipid metabolism</keyword>
<dbReference type="Gene3D" id="3.10.20.90">
    <property type="entry name" value="Phosphatidylinositol 3-kinase Catalytic Subunit, Chain A, domain 1"/>
    <property type="match status" value="1"/>
</dbReference>
<keyword evidence="14 19" id="KW-0472">Membrane</keyword>
<comment type="similarity">
    <text evidence="4">Belongs to the steroid 5-alpha reductase family.</text>
</comment>
<keyword evidence="9" id="KW-0276">Fatty acid metabolism</keyword>
<keyword evidence="12" id="KW-0560">Oxidoreductase</keyword>
<sequence>MNHTLSYNARKEKSKCFPSVTCNFRTGYSHLTTHYHISAATTNAVLTEVVTKKKPVKGGKKKVAPAPLLKEKPKKIEKPKIVNPLFEKRTRHFGIGQHIQPKRDLSRFVRWPKYIKIQRQKSVLQRRLKIPPPINQFSHTVDRVTATALFKVLEKYRPETTAAKKRRLQARAEKKVEKKTDKPTKRLIVVRQGVNTVTKLVEQKKAQLVVISHDVDPLEVENSDRANFTKLVETIKNNFNERYDELRRHWGGGVLGAKSTARIAKIEKAKELDSNLYFIKFYTNTYMPTSFKWIVVKAGKPSRQYSCIDGIEILSTSGTKSFGKLELNESSTITDVKKGVYHLKKLLYPDRQSIRLEPRGKTLKDSDTLKSLGLKNGSKLYVKDLGPQIGWSTVFLCEYAGPLFSYLLFYLRPSLVYGSNADTKPMAHVVHLAALCWSIHYAKRLLETVFVHRFSHATMPIMNLFKNCSYYWGFAAYVSYHINHPLYTAPCLCQSYFGLALFAICELGNLSIHLALRDLRPPGTKVRKIPRVTSNPFTILFDYVSCPNYFYEFGSWVGFTIMTSTLPAGLFTLAGVYQMSIWALGKHRNYKKEFPDYPKQRKAIVPFLL</sequence>
<evidence type="ECO:0000256" key="18">
    <source>
        <dbReference type="ARBA" id="ARBA00035345"/>
    </source>
</evidence>
<evidence type="ECO:0000259" key="20">
    <source>
        <dbReference type="PROSITE" id="PS50053"/>
    </source>
</evidence>
<dbReference type="InterPro" id="IPR001104">
    <property type="entry name" value="3-oxo-5_a-steroid_4-DH_C"/>
</dbReference>
<keyword evidence="15" id="KW-0275">Fatty acid biosynthesis</keyword>
<dbReference type="InterPro" id="IPR039357">
    <property type="entry name" value="SRD5A/TECR"/>
</dbReference>
<evidence type="ECO:0000256" key="15">
    <source>
        <dbReference type="ARBA" id="ARBA00023160"/>
    </source>
</evidence>
<dbReference type="SUPFAM" id="SSF55315">
    <property type="entry name" value="L30e-like"/>
    <property type="match status" value="1"/>
</dbReference>
<dbReference type="PANTHER" id="PTHR10556">
    <property type="entry name" value="3-OXO-5-ALPHA-STEROID 4-DEHYDROGENASE"/>
    <property type="match status" value="1"/>
</dbReference>
<comment type="subcellular location">
    <subcellularLocation>
        <location evidence="1">Endoplasmic reticulum membrane</location>
        <topology evidence="1">Multi-pass membrane protein</topology>
    </subcellularLocation>
</comment>
<comment type="pathway">
    <text evidence="2">Lipid metabolism; fatty acid biosynthesis.</text>
</comment>
<keyword evidence="22" id="KW-1185">Reference proteome</keyword>
<dbReference type="EMBL" id="JBBCAQ010000034">
    <property type="protein sequence ID" value="KAK7580574.1"/>
    <property type="molecule type" value="Genomic_DNA"/>
</dbReference>
<evidence type="ECO:0000313" key="22">
    <source>
        <dbReference type="Proteomes" id="UP001367676"/>
    </source>
</evidence>
<dbReference type="AlphaFoldDB" id="A0AAN9Y154"/>
<proteinExistence type="inferred from homology"/>
<dbReference type="GO" id="GO:0005789">
    <property type="term" value="C:endoplasmic reticulum membrane"/>
    <property type="evidence" value="ECO:0007669"/>
    <property type="project" value="UniProtKB-SubCell"/>
</dbReference>
<evidence type="ECO:0000256" key="8">
    <source>
        <dbReference type="ARBA" id="ARBA00022824"/>
    </source>
</evidence>
<protein>
    <recommendedName>
        <fullName evidence="17">Large ribosomal subunit protein eL8</fullName>
        <ecNumber evidence="5">1.3.1.93</ecNumber>
    </recommendedName>
    <alternativeName>
        <fullName evidence="18">60S ribosomal protein L7a</fullName>
    </alternativeName>
</protein>
<evidence type="ECO:0000256" key="12">
    <source>
        <dbReference type="ARBA" id="ARBA00023002"/>
    </source>
</evidence>
<keyword evidence="16" id="KW-0687">Ribonucleoprotein</keyword>
<reference evidence="21 22" key="1">
    <citation type="submission" date="2024-03" db="EMBL/GenBank/DDBJ databases">
        <title>Adaptation during the transition from Ophiocordyceps entomopathogen to insect associate is accompanied by gene loss and intensified selection.</title>
        <authorList>
            <person name="Ward C.M."/>
            <person name="Onetto C.A."/>
            <person name="Borneman A.R."/>
        </authorList>
    </citation>
    <scope>NUCLEOTIDE SEQUENCE [LARGE SCALE GENOMIC DNA]</scope>
    <source>
        <strain evidence="21">AWRI1</strain>
        <tissue evidence="21">Single Adult Female</tissue>
    </source>
</reference>
<keyword evidence="8" id="KW-0256">Endoplasmic reticulum</keyword>
<dbReference type="PROSITE" id="PS50053">
    <property type="entry name" value="UBIQUITIN_2"/>
    <property type="match status" value="1"/>
</dbReference>
<dbReference type="PRINTS" id="PR00881">
    <property type="entry name" value="L7ARS6FAMILY"/>
</dbReference>
<evidence type="ECO:0000256" key="16">
    <source>
        <dbReference type="ARBA" id="ARBA00023274"/>
    </source>
</evidence>
<keyword evidence="6" id="KW-0444">Lipid biosynthesis</keyword>
<evidence type="ECO:0000256" key="13">
    <source>
        <dbReference type="ARBA" id="ARBA00023098"/>
    </source>
</evidence>
<dbReference type="GO" id="GO:0042761">
    <property type="term" value="P:very long-chain fatty acid biosynthetic process"/>
    <property type="evidence" value="ECO:0007669"/>
    <property type="project" value="TreeGrafter"/>
</dbReference>
<dbReference type="Pfam" id="PF21696">
    <property type="entry name" value="TECR_N"/>
    <property type="match status" value="1"/>
</dbReference>
<evidence type="ECO:0000256" key="17">
    <source>
        <dbReference type="ARBA" id="ARBA00035232"/>
    </source>
</evidence>
<dbReference type="EC" id="1.3.1.93" evidence="5"/>
<dbReference type="PROSITE" id="PS50244">
    <property type="entry name" value="S5A_REDUCTASE"/>
    <property type="match status" value="1"/>
</dbReference>
<keyword evidence="7 19" id="KW-0812">Transmembrane</keyword>
<dbReference type="GO" id="GO:1990904">
    <property type="term" value="C:ribonucleoprotein complex"/>
    <property type="evidence" value="ECO:0007669"/>
    <property type="project" value="UniProtKB-KW"/>
</dbReference>
<gene>
    <name evidence="21" type="ORF">V9T40_001203</name>
</gene>
<dbReference type="CDD" id="cd01801">
    <property type="entry name" value="Ubl_TECR_like"/>
    <property type="match status" value="1"/>
</dbReference>
<evidence type="ECO:0000256" key="7">
    <source>
        <dbReference type="ARBA" id="ARBA00022692"/>
    </source>
</evidence>
<organism evidence="21 22">
    <name type="scientific">Parthenolecanium corni</name>
    <dbReference type="NCBI Taxonomy" id="536013"/>
    <lineage>
        <taxon>Eukaryota</taxon>
        <taxon>Metazoa</taxon>
        <taxon>Ecdysozoa</taxon>
        <taxon>Arthropoda</taxon>
        <taxon>Hexapoda</taxon>
        <taxon>Insecta</taxon>
        <taxon>Pterygota</taxon>
        <taxon>Neoptera</taxon>
        <taxon>Paraneoptera</taxon>
        <taxon>Hemiptera</taxon>
        <taxon>Sternorrhyncha</taxon>
        <taxon>Coccoidea</taxon>
        <taxon>Coccidae</taxon>
        <taxon>Parthenolecanium</taxon>
    </lineage>
</organism>
<evidence type="ECO:0000256" key="19">
    <source>
        <dbReference type="SAM" id="Phobius"/>
    </source>
</evidence>
<dbReference type="InterPro" id="IPR001921">
    <property type="entry name" value="Ribosomal_eL8_euk"/>
</dbReference>
<keyword evidence="11 19" id="KW-1133">Transmembrane helix</keyword>
<accession>A0AAN9Y154</accession>
<evidence type="ECO:0000256" key="6">
    <source>
        <dbReference type="ARBA" id="ARBA00022516"/>
    </source>
</evidence>
<evidence type="ECO:0000256" key="9">
    <source>
        <dbReference type="ARBA" id="ARBA00022832"/>
    </source>
</evidence>
<dbReference type="PANTHER" id="PTHR10556:SF28">
    <property type="entry name" value="VERY-LONG-CHAIN ENOYL-COA REDUCTASE"/>
    <property type="match status" value="1"/>
</dbReference>
<evidence type="ECO:0000256" key="10">
    <source>
        <dbReference type="ARBA" id="ARBA00022857"/>
    </source>
</evidence>
<dbReference type="PRINTS" id="PR00882">
    <property type="entry name" value="RIBOSOMALL7A"/>
</dbReference>
<evidence type="ECO:0000256" key="11">
    <source>
        <dbReference type="ARBA" id="ARBA00022989"/>
    </source>
</evidence>
<dbReference type="Proteomes" id="UP001367676">
    <property type="component" value="Unassembled WGS sequence"/>
</dbReference>
<comment type="similarity">
    <text evidence="3">Belongs to the eukaryotic ribosomal protein eL8 family.</text>
</comment>
<dbReference type="Pfam" id="PF01248">
    <property type="entry name" value="Ribosomal_L7Ae"/>
    <property type="match status" value="1"/>
</dbReference>
<dbReference type="Pfam" id="PF02544">
    <property type="entry name" value="Steroid_dh"/>
    <property type="match status" value="1"/>
</dbReference>
<dbReference type="Gene3D" id="3.30.1330.30">
    <property type="match status" value="2"/>
</dbReference>
<dbReference type="InterPro" id="IPR049127">
    <property type="entry name" value="TECR-like_N"/>
</dbReference>
<dbReference type="SUPFAM" id="SSF54236">
    <property type="entry name" value="Ubiquitin-like"/>
    <property type="match status" value="1"/>
</dbReference>
<evidence type="ECO:0000256" key="14">
    <source>
        <dbReference type="ARBA" id="ARBA00023136"/>
    </source>
</evidence>
<dbReference type="InterPro" id="IPR018492">
    <property type="entry name" value="Ribosomal_eL8/Nhp2"/>
</dbReference>
<feature type="domain" description="Ubiquitin-like" evidence="20">
    <location>
        <begin position="311"/>
        <end position="382"/>
    </location>
</feature>
<evidence type="ECO:0000256" key="4">
    <source>
        <dbReference type="ARBA" id="ARBA00007742"/>
    </source>
</evidence>
<evidence type="ECO:0000256" key="1">
    <source>
        <dbReference type="ARBA" id="ARBA00004477"/>
    </source>
</evidence>
<evidence type="ECO:0000256" key="5">
    <source>
        <dbReference type="ARBA" id="ARBA00012530"/>
    </source>
</evidence>
<dbReference type="GO" id="GO:0102758">
    <property type="term" value="F:very-long-chain enoyl-CoA reductase activity"/>
    <property type="evidence" value="ECO:0007669"/>
    <property type="project" value="UniProtKB-EC"/>
</dbReference>
<evidence type="ECO:0000256" key="3">
    <source>
        <dbReference type="ARBA" id="ARBA00007337"/>
    </source>
</evidence>